<evidence type="ECO:0008006" key="4">
    <source>
        <dbReference type="Google" id="ProtNLM"/>
    </source>
</evidence>
<organism evidence="2 3">
    <name type="scientific">Candidatus Entotheonella gemina</name>
    <dbReference type="NCBI Taxonomy" id="1429439"/>
    <lineage>
        <taxon>Bacteria</taxon>
        <taxon>Pseudomonadati</taxon>
        <taxon>Nitrospinota/Tectimicrobiota group</taxon>
        <taxon>Candidatus Tectimicrobiota</taxon>
        <taxon>Candidatus Entotheonellia</taxon>
        <taxon>Candidatus Entotheonellales</taxon>
        <taxon>Candidatus Entotheonellaceae</taxon>
        <taxon>Candidatus Entotheonella</taxon>
    </lineage>
</organism>
<name>W4MAC3_9BACT</name>
<accession>W4MAC3</accession>
<feature type="transmembrane region" description="Helical" evidence="1">
    <location>
        <begin position="93"/>
        <end position="113"/>
    </location>
</feature>
<reference evidence="2 3" key="1">
    <citation type="journal article" date="2014" name="Nature">
        <title>An environmental bacterial taxon with a large and distinct metabolic repertoire.</title>
        <authorList>
            <person name="Wilson M.C."/>
            <person name="Mori T."/>
            <person name="Ruckert C."/>
            <person name="Uria A.R."/>
            <person name="Helf M.J."/>
            <person name="Takada K."/>
            <person name="Gernert C."/>
            <person name="Steffens U.A."/>
            <person name="Heycke N."/>
            <person name="Schmitt S."/>
            <person name="Rinke C."/>
            <person name="Helfrich E.J."/>
            <person name="Brachmann A.O."/>
            <person name="Gurgui C."/>
            <person name="Wakimoto T."/>
            <person name="Kracht M."/>
            <person name="Crusemann M."/>
            <person name="Hentschel U."/>
            <person name="Abe I."/>
            <person name="Matsunaga S."/>
            <person name="Kalinowski J."/>
            <person name="Takeyama H."/>
            <person name="Piel J."/>
        </authorList>
    </citation>
    <scope>NUCLEOTIDE SEQUENCE [LARGE SCALE GENOMIC DNA]</scope>
    <source>
        <strain evidence="3">TSY2</strain>
    </source>
</reference>
<feature type="transmembrane region" description="Helical" evidence="1">
    <location>
        <begin position="133"/>
        <end position="153"/>
    </location>
</feature>
<gene>
    <name evidence="2" type="ORF">ETSY2_14690</name>
</gene>
<evidence type="ECO:0000256" key="1">
    <source>
        <dbReference type="SAM" id="Phobius"/>
    </source>
</evidence>
<dbReference type="AlphaFoldDB" id="W4MAC3"/>
<comment type="caution">
    <text evidence="2">The sequence shown here is derived from an EMBL/GenBank/DDBJ whole genome shotgun (WGS) entry which is preliminary data.</text>
</comment>
<dbReference type="EMBL" id="AZHX01000586">
    <property type="protein sequence ID" value="ETX06841.1"/>
    <property type="molecule type" value="Genomic_DNA"/>
</dbReference>
<evidence type="ECO:0000313" key="2">
    <source>
        <dbReference type="EMBL" id="ETX06841.1"/>
    </source>
</evidence>
<feature type="transmembrane region" description="Helical" evidence="1">
    <location>
        <begin position="173"/>
        <end position="197"/>
    </location>
</feature>
<keyword evidence="1" id="KW-0812">Transmembrane</keyword>
<dbReference type="PANTHER" id="PTHR39419">
    <property type="entry name" value="SLL0814 PROTEIN"/>
    <property type="match status" value="1"/>
</dbReference>
<keyword evidence="3" id="KW-1185">Reference proteome</keyword>
<keyword evidence="1" id="KW-0472">Membrane</keyword>
<dbReference type="Pfam" id="PF04240">
    <property type="entry name" value="Caroten_synth"/>
    <property type="match status" value="1"/>
</dbReference>
<feature type="transmembrane region" description="Helical" evidence="1">
    <location>
        <begin position="218"/>
        <end position="239"/>
    </location>
</feature>
<dbReference type="InterPro" id="IPR007354">
    <property type="entry name" value="CruF-like"/>
</dbReference>
<feature type="transmembrane region" description="Helical" evidence="1">
    <location>
        <begin position="20"/>
        <end position="40"/>
    </location>
</feature>
<sequence length="255" mass="29156">MTDADPTLWTLFLSTVALRPYVFVFLAVYLFSNTLVFGFLQTLWFTVGGYFLVFLAEFSSTRTGFPFGFYYYIDTTRQQELWLSDVPFMDSLSFTFLAHASYMTALFLCAPLWRRRSDVQIVDTKAIRRSPSVLVLTVTLFVLLDIVIDPVALQGSRWFLGQIYGYYEEGVYFGVPLANFLGWGIVGLALVMLHRVLDGVYRSRPRRAWGMAWVPYRGLIGPLLYLGVFGFNVAVTFMIGEHTLGWSICFCSALW</sequence>
<dbReference type="PANTHER" id="PTHR39419:SF1">
    <property type="entry name" value="SLL0814 PROTEIN"/>
    <property type="match status" value="1"/>
</dbReference>
<evidence type="ECO:0000313" key="3">
    <source>
        <dbReference type="Proteomes" id="UP000019140"/>
    </source>
</evidence>
<protein>
    <recommendedName>
        <fullName evidence="4">Carotenoid biosynthesis protein</fullName>
    </recommendedName>
</protein>
<dbReference type="HOGENOM" id="CLU_086312_0_0_7"/>
<keyword evidence="1" id="KW-1133">Transmembrane helix</keyword>
<feature type="transmembrane region" description="Helical" evidence="1">
    <location>
        <begin position="47"/>
        <end position="73"/>
    </location>
</feature>
<proteinExistence type="predicted"/>
<dbReference type="Proteomes" id="UP000019140">
    <property type="component" value="Unassembled WGS sequence"/>
</dbReference>